<accession>A0A6N2MXH8</accession>
<protein>
    <submittedName>
        <fullName evidence="1">Uncharacterized protein</fullName>
    </submittedName>
</protein>
<dbReference type="EMBL" id="CAADRP010001830">
    <property type="protein sequence ID" value="VFU54280.1"/>
    <property type="molecule type" value="Genomic_DNA"/>
</dbReference>
<proteinExistence type="predicted"/>
<sequence>MIKLLPYYLFFDKYCFTSYMQWMQVILLYSCTWHLSHIQTDTVKALIFGKTFMESIVSITFAWSFLRKYMSG</sequence>
<dbReference type="PROSITE" id="PS51257">
    <property type="entry name" value="PROKAR_LIPOPROTEIN"/>
    <property type="match status" value="1"/>
</dbReference>
<gene>
    <name evidence="1" type="ORF">SVIM_LOCUS378481</name>
</gene>
<name>A0A6N2MXH8_SALVM</name>
<dbReference type="AlphaFoldDB" id="A0A6N2MXH8"/>
<evidence type="ECO:0000313" key="1">
    <source>
        <dbReference type="EMBL" id="VFU54280.1"/>
    </source>
</evidence>
<organism evidence="1">
    <name type="scientific">Salix viminalis</name>
    <name type="common">Common osier</name>
    <name type="synonym">Basket willow</name>
    <dbReference type="NCBI Taxonomy" id="40686"/>
    <lineage>
        <taxon>Eukaryota</taxon>
        <taxon>Viridiplantae</taxon>
        <taxon>Streptophyta</taxon>
        <taxon>Embryophyta</taxon>
        <taxon>Tracheophyta</taxon>
        <taxon>Spermatophyta</taxon>
        <taxon>Magnoliopsida</taxon>
        <taxon>eudicotyledons</taxon>
        <taxon>Gunneridae</taxon>
        <taxon>Pentapetalae</taxon>
        <taxon>rosids</taxon>
        <taxon>fabids</taxon>
        <taxon>Malpighiales</taxon>
        <taxon>Salicaceae</taxon>
        <taxon>Saliceae</taxon>
        <taxon>Salix</taxon>
    </lineage>
</organism>
<reference evidence="1" key="1">
    <citation type="submission" date="2019-03" db="EMBL/GenBank/DDBJ databases">
        <authorList>
            <person name="Mank J."/>
            <person name="Almeida P."/>
        </authorList>
    </citation>
    <scope>NUCLEOTIDE SEQUENCE</scope>
    <source>
        <strain evidence="1">78183</strain>
    </source>
</reference>